<dbReference type="AlphaFoldDB" id="A0A0V1JQF6"/>
<dbReference type="EMBL" id="JYDW01003857">
    <property type="protein sequence ID" value="KRZ37186.1"/>
    <property type="molecule type" value="Genomic_DNA"/>
</dbReference>
<dbReference type="Proteomes" id="UP000054721">
    <property type="component" value="Unassembled WGS sequence"/>
</dbReference>
<feature type="non-terminal residue" evidence="1">
    <location>
        <position position="37"/>
    </location>
</feature>
<sequence>LLDEFFALISHFLLCRFYSYQNTEISISEWVKSNRDS</sequence>
<name>A0A0V1JQF6_9BILA</name>
<comment type="caution">
    <text evidence="1">The sequence shown here is derived from an EMBL/GenBank/DDBJ whole genome shotgun (WGS) entry which is preliminary data.</text>
</comment>
<organism evidence="1 2">
    <name type="scientific">Trichinella nativa</name>
    <dbReference type="NCBI Taxonomy" id="6335"/>
    <lineage>
        <taxon>Eukaryota</taxon>
        <taxon>Metazoa</taxon>
        <taxon>Ecdysozoa</taxon>
        <taxon>Nematoda</taxon>
        <taxon>Enoplea</taxon>
        <taxon>Dorylaimia</taxon>
        <taxon>Trichinellida</taxon>
        <taxon>Trichinellidae</taxon>
        <taxon>Trichinella</taxon>
    </lineage>
</organism>
<evidence type="ECO:0000313" key="2">
    <source>
        <dbReference type="Proteomes" id="UP000054721"/>
    </source>
</evidence>
<accession>A0A0V1JQF6</accession>
<proteinExistence type="predicted"/>
<feature type="non-terminal residue" evidence="1">
    <location>
        <position position="1"/>
    </location>
</feature>
<gene>
    <name evidence="1" type="ORF">T02_1681</name>
</gene>
<protein>
    <submittedName>
        <fullName evidence="1">Uncharacterized protein</fullName>
    </submittedName>
</protein>
<evidence type="ECO:0000313" key="1">
    <source>
        <dbReference type="EMBL" id="KRZ37186.1"/>
    </source>
</evidence>
<reference evidence="1 2" key="1">
    <citation type="submission" date="2015-05" db="EMBL/GenBank/DDBJ databases">
        <title>Evolution of Trichinella species and genotypes.</title>
        <authorList>
            <person name="Korhonen P.K."/>
            <person name="Edoardo P."/>
            <person name="Giuseppe L.R."/>
            <person name="Gasser R.B."/>
        </authorList>
    </citation>
    <scope>NUCLEOTIDE SEQUENCE [LARGE SCALE GENOMIC DNA]</scope>
    <source>
        <strain evidence="1">ISS10</strain>
    </source>
</reference>
<keyword evidence="2" id="KW-1185">Reference proteome</keyword>